<protein>
    <recommendedName>
        <fullName evidence="6">Ribosomal RNA large subunit methyltransferase M</fullName>
        <ecNumber evidence="6">2.1.1.186</ecNumber>
    </recommendedName>
    <alternativeName>
        <fullName evidence="6">23S rRNA (cytidine2498-2'-O)-methyltransferase</fullName>
    </alternativeName>
    <alternativeName>
        <fullName evidence="6">23S rRNA 2'-O-ribose methyltransferase RlmM</fullName>
    </alternativeName>
</protein>
<evidence type="ECO:0000313" key="13">
    <source>
        <dbReference type="Proteomes" id="UP000013165"/>
    </source>
</evidence>
<dbReference type="InterPro" id="IPR040739">
    <property type="entry name" value="RlmM_FDX"/>
</dbReference>
<dbReference type="EMBL" id="APLQ01000014">
    <property type="protein sequence ID" value="ENO13710.1"/>
    <property type="molecule type" value="Genomic_DNA"/>
</dbReference>
<sequence length="355" mass="40461">MSQIFLFCRAGFETEAGRELTDAAAEAGHYGYFQPESGQGRVSFILADGADAGELMAKVLLEKLVFTRDWFQVLDEGALPADDRVLAVLELLRENPGIPQAARVEVRVPEDSSDRDLNNFSRKWASPLSRALRETGFLVDDDANPWRLEIFLPSFERVVIGLSHRDNRSPYLSGIPRLRLPASAPSRSALKLEEAWKVFIPEAQWLDYLGGAKKAVDLGAAPGGWTWQLVRQGMLVTAVDNGPIDEELMASGHVEHVRADGYLWRPHRAVDWMVCDIVDKPRRTTDMVVGWLSQRLCRFTVFNLKLPMKKRYDEWLTCRERMLEALDEAGIHVRLRARHLYHDREEITCFIERMN</sequence>
<feature type="active site" description="Proton acceptor" evidence="6 7">
    <location>
        <position position="305"/>
    </location>
</feature>
<evidence type="ECO:0000256" key="7">
    <source>
        <dbReference type="PIRSR" id="PIRSR028774-1"/>
    </source>
</evidence>
<keyword evidence="1 6" id="KW-0963">Cytoplasm</keyword>
<evidence type="ECO:0000256" key="6">
    <source>
        <dbReference type="HAMAP-Rule" id="MF_01551"/>
    </source>
</evidence>
<feature type="domain" description="Ribosomal RNA methyltransferase FtsJ" evidence="9">
    <location>
        <begin position="186"/>
        <end position="278"/>
    </location>
</feature>
<evidence type="ECO:0000259" key="11">
    <source>
        <dbReference type="Pfam" id="PF21239"/>
    </source>
</evidence>
<dbReference type="eggNOG" id="COG2933">
    <property type="taxonomic scope" value="Bacteria"/>
</dbReference>
<dbReference type="Pfam" id="PF21239">
    <property type="entry name" value="RLMM_N"/>
    <property type="match status" value="1"/>
</dbReference>
<dbReference type="OrthoDB" id="154490at2"/>
<dbReference type="InterPro" id="IPR002877">
    <property type="entry name" value="RNA_MeTrfase_FtsJ_dom"/>
</dbReference>
<dbReference type="GO" id="GO:0005737">
    <property type="term" value="C:cytoplasm"/>
    <property type="evidence" value="ECO:0007669"/>
    <property type="project" value="UniProtKB-SubCell"/>
</dbReference>
<dbReference type="AlphaFoldDB" id="N6VUB6"/>
<dbReference type="InterPro" id="IPR029063">
    <property type="entry name" value="SAM-dependent_MTases_sf"/>
</dbReference>
<evidence type="ECO:0000256" key="3">
    <source>
        <dbReference type="ARBA" id="ARBA00022603"/>
    </source>
</evidence>
<evidence type="ECO:0000256" key="2">
    <source>
        <dbReference type="ARBA" id="ARBA00022552"/>
    </source>
</evidence>
<dbReference type="GO" id="GO:0006364">
    <property type="term" value="P:rRNA processing"/>
    <property type="evidence" value="ECO:0007669"/>
    <property type="project" value="UniProtKB-UniRule"/>
</dbReference>
<evidence type="ECO:0000256" key="5">
    <source>
        <dbReference type="ARBA" id="ARBA00022691"/>
    </source>
</evidence>
<comment type="caution">
    <text evidence="12">The sequence shown here is derived from an EMBL/GenBank/DDBJ whole genome shotgun (WGS) entry which is preliminary data.</text>
</comment>
<gene>
    <name evidence="6" type="primary">rlmM</name>
    <name evidence="12" type="ORF">J057_19980</name>
</gene>
<accession>N6VUB6</accession>
<feature type="binding site" evidence="6 8">
    <location>
        <position position="188"/>
    </location>
    <ligand>
        <name>S-adenosyl-L-methionine</name>
        <dbReference type="ChEBI" id="CHEBI:59789"/>
    </ligand>
</feature>
<comment type="subcellular location">
    <subcellularLocation>
        <location evidence="6">Cytoplasm</location>
    </subcellularLocation>
</comment>
<keyword evidence="3 6" id="KW-0489">Methyltransferase</keyword>
<organism evidence="12 13">
    <name type="scientific">Marinobacter nanhaiticus D15-8W</name>
    <dbReference type="NCBI Taxonomy" id="626887"/>
    <lineage>
        <taxon>Bacteria</taxon>
        <taxon>Pseudomonadati</taxon>
        <taxon>Pseudomonadota</taxon>
        <taxon>Gammaproteobacteria</taxon>
        <taxon>Pseudomonadales</taxon>
        <taxon>Marinobacteraceae</taxon>
        <taxon>Marinobacter</taxon>
    </lineage>
</organism>
<dbReference type="GO" id="GO:0008757">
    <property type="term" value="F:S-adenosylmethionine-dependent methyltransferase activity"/>
    <property type="evidence" value="ECO:0007669"/>
    <property type="project" value="UniProtKB-UniRule"/>
</dbReference>
<comment type="subunit">
    <text evidence="6">Monomer.</text>
</comment>
<dbReference type="GO" id="GO:0032259">
    <property type="term" value="P:methylation"/>
    <property type="evidence" value="ECO:0007669"/>
    <property type="project" value="UniProtKB-KW"/>
</dbReference>
<dbReference type="PANTHER" id="PTHR37524:SF2">
    <property type="entry name" value="RIBOSOMAL RNA METHYLTRANSFERASE FTSJ DOMAIN-CONTAINING PROTEIN"/>
    <property type="match status" value="1"/>
</dbReference>
<dbReference type="HOGENOM" id="CLU_043780_0_0_6"/>
<dbReference type="Gene3D" id="3.30.70.2810">
    <property type="match status" value="1"/>
</dbReference>
<evidence type="ECO:0000259" key="9">
    <source>
        <dbReference type="Pfam" id="PF01728"/>
    </source>
</evidence>
<keyword evidence="13" id="KW-1185">Reference proteome</keyword>
<dbReference type="Gene3D" id="3.30.2300.20">
    <property type="match status" value="1"/>
</dbReference>
<evidence type="ECO:0000313" key="12">
    <source>
        <dbReference type="EMBL" id="ENO13710.1"/>
    </source>
</evidence>
<dbReference type="Gene3D" id="3.40.50.150">
    <property type="entry name" value="Vaccinia Virus protein VP39"/>
    <property type="match status" value="1"/>
</dbReference>
<dbReference type="PATRIC" id="fig|626887.3.peg.3996"/>
<feature type="binding site" evidence="6 8">
    <location>
        <position position="260"/>
    </location>
    <ligand>
        <name>S-adenosyl-L-methionine</name>
        <dbReference type="ChEBI" id="CHEBI:59789"/>
    </ligand>
</feature>
<keyword evidence="2 6" id="KW-0698">rRNA processing</keyword>
<dbReference type="InterPro" id="IPR048646">
    <property type="entry name" value="RlmM_THUMP-like"/>
</dbReference>
<dbReference type="EC" id="2.1.1.186" evidence="6"/>
<feature type="binding site" evidence="6 8">
    <location>
        <position position="240"/>
    </location>
    <ligand>
        <name>S-adenosyl-L-methionine</name>
        <dbReference type="ChEBI" id="CHEBI:59789"/>
    </ligand>
</feature>
<evidence type="ECO:0000259" key="10">
    <source>
        <dbReference type="Pfam" id="PF18125"/>
    </source>
</evidence>
<dbReference type="PANTHER" id="PTHR37524">
    <property type="entry name" value="RIBOSOMAL RNA LARGE SUBUNIT METHYLTRANSFERASE M"/>
    <property type="match status" value="1"/>
</dbReference>
<feature type="binding site" evidence="6 8">
    <location>
        <begin position="221"/>
        <end position="224"/>
    </location>
    <ligand>
        <name>S-adenosyl-L-methionine</name>
        <dbReference type="ChEBI" id="CHEBI:59789"/>
    </ligand>
</feature>
<dbReference type="Pfam" id="PF18125">
    <property type="entry name" value="RlmM_FDX"/>
    <property type="match status" value="1"/>
</dbReference>
<dbReference type="Pfam" id="PF01728">
    <property type="entry name" value="FtsJ"/>
    <property type="match status" value="1"/>
</dbReference>
<dbReference type="STRING" id="626887.J057_19980"/>
<evidence type="ECO:0000256" key="8">
    <source>
        <dbReference type="PIRSR" id="PIRSR028774-2"/>
    </source>
</evidence>
<keyword evidence="4 6" id="KW-0808">Transferase</keyword>
<proteinExistence type="inferred from homology"/>
<dbReference type="InterPro" id="IPR011224">
    <property type="entry name" value="rRNA_MeTrfase_M"/>
</dbReference>
<reference evidence="12 13" key="1">
    <citation type="journal article" date="2013" name="Genome Announc.">
        <title>Genome Sequence of the Polycyclic Aromatic Hydrocarbon-Degrading Bacterium Strain Marinobacter nanhaiticus D15-8WT.</title>
        <authorList>
            <person name="Cui Z."/>
            <person name="Gao W."/>
            <person name="Li Q."/>
            <person name="Xu G."/>
            <person name="Zheng L."/>
        </authorList>
    </citation>
    <scope>NUCLEOTIDE SEQUENCE [LARGE SCALE GENOMIC DNA]</scope>
    <source>
        <strain evidence="12 13">D15-8W</strain>
    </source>
</reference>
<comment type="catalytic activity">
    <reaction evidence="6">
        <text>cytidine(2498) in 23S rRNA + S-adenosyl-L-methionine = 2'-O-methylcytidine(2498) in 23S rRNA + S-adenosyl-L-homocysteine + H(+)</text>
        <dbReference type="Rhea" id="RHEA:42788"/>
        <dbReference type="Rhea" id="RHEA-COMP:10244"/>
        <dbReference type="Rhea" id="RHEA-COMP:10245"/>
        <dbReference type="ChEBI" id="CHEBI:15378"/>
        <dbReference type="ChEBI" id="CHEBI:57856"/>
        <dbReference type="ChEBI" id="CHEBI:59789"/>
        <dbReference type="ChEBI" id="CHEBI:74495"/>
        <dbReference type="ChEBI" id="CHEBI:82748"/>
        <dbReference type="EC" id="2.1.1.186"/>
    </reaction>
</comment>
<feature type="domain" description="Ribosomal RNA large subunit methyltransferase M THUMP-like" evidence="11">
    <location>
        <begin position="83"/>
        <end position="163"/>
    </location>
</feature>
<dbReference type="HAMAP" id="MF_01551">
    <property type="entry name" value="23SrRNA_methyltr_M"/>
    <property type="match status" value="1"/>
</dbReference>
<dbReference type="Proteomes" id="UP000013165">
    <property type="component" value="Unassembled WGS sequence"/>
</dbReference>
<keyword evidence="5 6" id="KW-0949">S-adenosyl-L-methionine</keyword>
<feature type="domain" description="RlmM ferredoxin-like" evidence="10">
    <location>
        <begin position="1"/>
        <end position="71"/>
    </location>
</feature>
<dbReference type="PIRSF" id="PIRSF028774">
    <property type="entry name" value="UCP028774"/>
    <property type="match status" value="1"/>
</dbReference>
<feature type="binding site" evidence="6 8">
    <location>
        <position position="276"/>
    </location>
    <ligand>
        <name>S-adenosyl-L-methionine</name>
        <dbReference type="ChEBI" id="CHEBI:59789"/>
    </ligand>
</feature>
<evidence type="ECO:0000256" key="1">
    <source>
        <dbReference type="ARBA" id="ARBA00022490"/>
    </source>
</evidence>
<dbReference type="SUPFAM" id="SSF53335">
    <property type="entry name" value="S-adenosyl-L-methionine-dependent methyltransferases"/>
    <property type="match status" value="1"/>
</dbReference>
<name>N6VUB6_9GAMM</name>
<comment type="similarity">
    <text evidence="6">Belongs to the class I-like SAM-binding methyltransferase superfamily. RNA methyltransferase RlmE family. RlmM subfamily.</text>
</comment>
<dbReference type="NCBIfam" id="NF008734">
    <property type="entry name" value="PRK11760.1"/>
    <property type="match status" value="1"/>
</dbReference>
<comment type="function">
    <text evidence="6">Catalyzes the 2'-O-methylation at nucleotide C2498 in 23S rRNA.</text>
</comment>
<dbReference type="RefSeq" id="WP_004581931.1">
    <property type="nucleotide sequence ID" value="NZ_AP028878.1"/>
</dbReference>
<evidence type="ECO:0000256" key="4">
    <source>
        <dbReference type="ARBA" id="ARBA00022679"/>
    </source>
</evidence>